<evidence type="ECO:0000313" key="3">
    <source>
        <dbReference type="Proteomes" id="UP001501581"/>
    </source>
</evidence>
<evidence type="ECO:0000256" key="1">
    <source>
        <dbReference type="SAM" id="Phobius"/>
    </source>
</evidence>
<feature type="transmembrane region" description="Helical" evidence="1">
    <location>
        <begin position="202"/>
        <end position="226"/>
    </location>
</feature>
<feature type="transmembrane region" description="Helical" evidence="1">
    <location>
        <begin position="173"/>
        <end position="195"/>
    </location>
</feature>
<feature type="transmembrane region" description="Helical" evidence="1">
    <location>
        <begin position="270"/>
        <end position="290"/>
    </location>
</feature>
<gene>
    <name evidence="2" type="ORF">GCM10009668_41130</name>
</gene>
<keyword evidence="1" id="KW-0812">Transmembrane</keyword>
<keyword evidence="1" id="KW-0472">Membrane</keyword>
<keyword evidence="1" id="KW-1133">Transmembrane helix</keyword>
<dbReference type="Proteomes" id="UP001501581">
    <property type="component" value="Unassembled WGS sequence"/>
</dbReference>
<sequence length="297" mass="31012">MSEGYPGPRPAGVIHDIGYRRYTGPRESNATIAASLYLTGLRHAFGIGRSGRSKVLPIVLGAFALLPAVILIGVLAVTGINKPLVSYAGYTNQIQVLISIFAAAQAPVLFSRDLRSRSIVLYLARPLSPAPLALVRWASLTTACVLFMLVPQLVLLAGGLIADLDVSHELSQFVRSLPLTLLLATMLAGITGLIASYALRRGFAVVGSILALVVLNTGVSIVQAIADETGSPRVGELAGLFSPWSLVNGLASELDAGVRVITPPDGAAMVALYLIVAVAIVGGTLALLVARFRKAGR</sequence>
<organism evidence="2 3">
    <name type="scientific">Nocardioides dubius</name>
    <dbReference type="NCBI Taxonomy" id="317019"/>
    <lineage>
        <taxon>Bacteria</taxon>
        <taxon>Bacillati</taxon>
        <taxon>Actinomycetota</taxon>
        <taxon>Actinomycetes</taxon>
        <taxon>Propionibacteriales</taxon>
        <taxon>Nocardioidaceae</taxon>
        <taxon>Nocardioides</taxon>
    </lineage>
</organism>
<feature type="transmembrane region" description="Helical" evidence="1">
    <location>
        <begin position="55"/>
        <end position="80"/>
    </location>
</feature>
<keyword evidence="3" id="KW-1185">Reference proteome</keyword>
<dbReference type="EMBL" id="BAAALG010000017">
    <property type="protein sequence ID" value="GAA1114411.1"/>
    <property type="molecule type" value="Genomic_DNA"/>
</dbReference>
<feature type="transmembrane region" description="Helical" evidence="1">
    <location>
        <begin position="92"/>
        <end position="111"/>
    </location>
</feature>
<protein>
    <submittedName>
        <fullName evidence="2">ABC transporter permease</fullName>
    </submittedName>
</protein>
<accession>A0ABP4EP16</accession>
<evidence type="ECO:0000313" key="2">
    <source>
        <dbReference type="EMBL" id="GAA1114411.1"/>
    </source>
</evidence>
<name>A0ABP4EP16_9ACTN</name>
<feature type="transmembrane region" description="Helical" evidence="1">
    <location>
        <begin position="132"/>
        <end position="161"/>
    </location>
</feature>
<comment type="caution">
    <text evidence="2">The sequence shown here is derived from an EMBL/GenBank/DDBJ whole genome shotgun (WGS) entry which is preliminary data.</text>
</comment>
<proteinExistence type="predicted"/>
<reference evidence="3" key="1">
    <citation type="journal article" date="2019" name="Int. J. Syst. Evol. Microbiol.">
        <title>The Global Catalogue of Microorganisms (GCM) 10K type strain sequencing project: providing services to taxonomists for standard genome sequencing and annotation.</title>
        <authorList>
            <consortium name="The Broad Institute Genomics Platform"/>
            <consortium name="The Broad Institute Genome Sequencing Center for Infectious Disease"/>
            <person name="Wu L."/>
            <person name="Ma J."/>
        </authorList>
    </citation>
    <scope>NUCLEOTIDE SEQUENCE [LARGE SCALE GENOMIC DNA]</scope>
    <source>
        <strain evidence="3">JCM 13008</strain>
    </source>
</reference>
<dbReference type="RefSeq" id="WP_343996803.1">
    <property type="nucleotide sequence ID" value="NZ_BAAALG010000017.1"/>
</dbReference>